<dbReference type="AlphaFoldDB" id="A0A915C387"/>
<dbReference type="Proteomes" id="UP000887569">
    <property type="component" value="Unplaced"/>
</dbReference>
<sequence>MTRKKLKLAPQNSSGGREIRSTHVASLMIPNSNAQLRELLLSNNKPHQLRIPQVSFPYTTFFFARKGRNEKSINLKCEDFATAVALNVTQLLPDLKLARTQTDVHIHMHSTDESAKTPKSTRTT</sequence>
<keyword evidence="1" id="KW-1185">Reference proteome</keyword>
<organism evidence="1 2">
    <name type="scientific">Parascaris univalens</name>
    <name type="common">Nematode worm</name>
    <dbReference type="NCBI Taxonomy" id="6257"/>
    <lineage>
        <taxon>Eukaryota</taxon>
        <taxon>Metazoa</taxon>
        <taxon>Ecdysozoa</taxon>
        <taxon>Nematoda</taxon>
        <taxon>Chromadorea</taxon>
        <taxon>Rhabditida</taxon>
        <taxon>Spirurina</taxon>
        <taxon>Ascaridomorpha</taxon>
        <taxon>Ascaridoidea</taxon>
        <taxon>Ascarididae</taxon>
        <taxon>Parascaris</taxon>
    </lineage>
</organism>
<reference evidence="2" key="1">
    <citation type="submission" date="2022-11" db="UniProtKB">
        <authorList>
            <consortium name="WormBaseParasite"/>
        </authorList>
    </citation>
    <scope>IDENTIFICATION</scope>
</reference>
<proteinExistence type="predicted"/>
<accession>A0A915C387</accession>
<protein>
    <submittedName>
        <fullName evidence="2">Uncharacterized protein</fullName>
    </submittedName>
</protein>
<evidence type="ECO:0000313" key="1">
    <source>
        <dbReference type="Proteomes" id="UP000887569"/>
    </source>
</evidence>
<evidence type="ECO:0000313" key="2">
    <source>
        <dbReference type="WBParaSite" id="PgR084X_g028_t01"/>
    </source>
</evidence>
<dbReference type="WBParaSite" id="PgR084X_g028_t01">
    <property type="protein sequence ID" value="PgR084X_g028_t01"/>
    <property type="gene ID" value="PgR084X_g028"/>
</dbReference>
<name>A0A915C387_PARUN</name>